<dbReference type="InterPro" id="IPR016088">
    <property type="entry name" value="Chalcone_isomerase_3-sand"/>
</dbReference>
<proteinExistence type="inferred from homology"/>
<comment type="caution">
    <text evidence="5">The sequence shown here is derived from an EMBL/GenBank/DDBJ whole genome shotgun (WGS) entry which is preliminary data.</text>
</comment>
<dbReference type="InterPro" id="IPR016087">
    <property type="entry name" value="Chalcone_isomerase"/>
</dbReference>
<dbReference type="Gene3D" id="3.50.70.10">
    <property type="match status" value="1"/>
</dbReference>
<name>A0AAV9EJE3_ACOCL</name>
<reference evidence="5" key="1">
    <citation type="journal article" date="2023" name="Nat. Commun.">
        <title>Diploid and tetraploid genomes of Acorus and the evolution of monocots.</title>
        <authorList>
            <person name="Ma L."/>
            <person name="Liu K.W."/>
            <person name="Li Z."/>
            <person name="Hsiao Y.Y."/>
            <person name="Qi Y."/>
            <person name="Fu T."/>
            <person name="Tang G.D."/>
            <person name="Zhang D."/>
            <person name="Sun W.H."/>
            <person name="Liu D.K."/>
            <person name="Li Y."/>
            <person name="Chen G.Z."/>
            <person name="Liu X.D."/>
            <person name="Liao X.Y."/>
            <person name="Jiang Y.T."/>
            <person name="Yu X."/>
            <person name="Hao Y."/>
            <person name="Huang J."/>
            <person name="Zhao X.W."/>
            <person name="Ke S."/>
            <person name="Chen Y.Y."/>
            <person name="Wu W.L."/>
            <person name="Hsu J.L."/>
            <person name="Lin Y.F."/>
            <person name="Huang M.D."/>
            <person name="Li C.Y."/>
            <person name="Huang L."/>
            <person name="Wang Z.W."/>
            <person name="Zhao X."/>
            <person name="Zhong W.Y."/>
            <person name="Peng D.H."/>
            <person name="Ahmad S."/>
            <person name="Lan S."/>
            <person name="Zhang J.S."/>
            <person name="Tsai W.C."/>
            <person name="Van de Peer Y."/>
            <person name="Liu Z.J."/>
        </authorList>
    </citation>
    <scope>NUCLEOTIDE SEQUENCE</scope>
    <source>
        <strain evidence="5">CP</strain>
    </source>
</reference>
<gene>
    <name evidence="5" type="primary">FAP1</name>
    <name evidence="5" type="ORF">QJS10_CPA06g01549</name>
</gene>
<feature type="compositionally biased region" description="Pro residues" evidence="3">
    <location>
        <begin position="8"/>
        <end position="26"/>
    </location>
</feature>
<dbReference type="InterPro" id="IPR044228">
    <property type="entry name" value="FAP1"/>
</dbReference>
<sequence length="282" mass="31244">MTSLRFPFPFPHLPNPPSNPNPPPPMSLRSPAAAAAVALSVGLGAGLVAFSSDNPNPSLFKPTWASHWPLWACLSLSGGPPPVVDRRTGAEFPPVIDGSRQLLGVGVRRKSVFGLKNVDVYAFGVYADDSDVKSLNEKYGTSSVSELKENKDFYADIFDQDLRMTIRLQIVYGRLSIRSVRSAFEESVGSRLQRLSGSENKELLQRFTSLFRDEYKLPRGSIIEMSRERDHILLTRIDGKELGAIQSKLLCQSILDLYIGDDPFDRHAKEDIELALASLLQK</sequence>
<evidence type="ECO:0000313" key="6">
    <source>
        <dbReference type="Proteomes" id="UP001180020"/>
    </source>
</evidence>
<dbReference type="GO" id="GO:0016872">
    <property type="term" value="F:intramolecular lyase activity"/>
    <property type="evidence" value="ECO:0007669"/>
    <property type="project" value="InterPro"/>
</dbReference>
<dbReference type="GO" id="GO:0009570">
    <property type="term" value="C:chloroplast stroma"/>
    <property type="evidence" value="ECO:0007669"/>
    <property type="project" value="TreeGrafter"/>
</dbReference>
<evidence type="ECO:0000313" key="5">
    <source>
        <dbReference type="EMBL" id="KAK1313214.1"/>
    </source>
</evidence>
<protein>
    <recommendedName>
        <fullName evidence="2">Chalcone--flavanone isomerase</fullName>
    </recommendedName>
</protein>
<comment type="similarity">
    <text evidence="1">Belongs to the chalcone isomerase family.</text>
</comment>
<dbReference type="InterPro" id="IPR016089">
    <property type="entry name" value="Chalcone_isomerase_bundle_sf"/>
</dbReference>
<keyword evidence="6" id="KW-1185">Reference proteome</keyword>
<dbReference type="PANTHER" id="PTHR47589">
    <property type="entry name" value="FATTY-ACID-BINDING PROTEIN 1"/>
    <property type="match status" value="1"/>
</dbReference>
<evidence type="ECO:0000256" key="2">
    <source>
        <dbReference type="ARBA" id="ARBA00024426"/>
    </source>
</evidence>
<reference evidence="5" key="2">
    <citation type="submission" date="2023-06" db="EMBL/GenBank/DDBJ databases">
        <authorList>
            <person name="Ma L."/>
            <person name="Liu K.-W."/>
            <person name="Li Z."/>
            <person name="Hsiao Y.-Y."/>
            <person name="Qi Y."/>
            <person name="Fu T."/>
            <person name="Tang G."/>
            <person name="Zhang D."/>
            <person name="Sun W.-H."/>
            <person name="Liu D.-K."/>
            <person name="Li Y."/>
            <person name="Chen G.-Z."/>
            <person name="Liu X.-D."/>
            <person name="Liao X.-Y."/>
            <person name="Jiang Y.-T."/>
            <person name="Yu X."/>
            <person name="Hao Y."/>
            <person name="Huang J."/>
            <person name="Zhao X.-W."/>
            <person name="Ke S."/>
            <person name="Chen Y.-Y."/>
            <person name="Wu W.-L."/>
            <person name="Hsu J.-L."/>
            <person name="Lin Y.-F."/>
            <person name="Huang M.-D."/>
            <person name="Li C.-Y."/>
            <person name="Huang L."/>
            <person name="Wang Z.-W."/>
            <person name="Zhao X."/>
            <person name="Zhong W.-Y."/>
            <person name="Peng D.-H."/>
            <person name="Ahmad S."/>
            <person name="Lan S."/>
            <person name="Zhang J.-S."/>
            <person name="Tsai W.-C."/>
            <person name="Van De Peer Y."/>
            <person name="Liu Z.-J."/>
        </authorList>
    </citation>
    <scope>NUCLEOTIDE SEQUENCE</scope>
    <source>
        <strain evidence="5">CP</strain>
        <tissue evidence="5">Leaves</tissue>
    </source>
</reference>
<evidence type="ECO:0000259" key="4">
    <source>
        <dbReference type="Pfam" id="PF16035"/>
    </source>
</evidence>
<dbReference type="SUPFAM" id="SSF54626">
    <property type="entry name" value="Chalcone isomerase"/>
    <property type="match status" value="1"/>
</dbReference>
<accession>A0AAV9EJE3</accession>
<dbReference type="GO" id="GO:0005504">
    <property type="term" value="F:fatty acid binding"/>
    <property type="evidence" value="ECO:0007669"/>
    <property type="project" value="TreeGrafter"/>
</dbReference>
<dbReference type="Gene3D" id="1.10.890.20">
    <property type="match status" value="1"/>
</dbReference>
<dbReference type="Pfam" id="PF16035">
    <property type="entry name" value="Chalcone_2"/>
    <property type="match status" value="1"/>
</dbReference>
<feature type="domain" description="Chalcone isomerase" evidence="4">
    <location>
        <begin position="101"/>
        <end position="272"/>
    </location>
</feature>
<dbReference type="EMBL" id="JAUJYO010000006">
    <property type="protein sequence ID" value="KAK1313214.1"/>
    <property type="molecule type" value="Genomic_DNA"/>
</dbReference>
<organism evidence="5 6">
    <name type="scientific">Acorus calamus</name>
    <name type="common">Sweet flag</name>
    <dbReference type="NCBI Taxonomy" id="4465"/>
    <lineage>
        <taxon>Eukaryota</taxon>
        <taxon>Viridiplantae</taxon>
        <taxon>Streptophyta</taxon>
        <taxon>Embryophyta</taxon>
        <taxon>Tracheophyta</taxon>
        <taxon>Spermatophyta</taxon>
        <taxon>Magnoliopsida</taxon>
        <taxon>Liliopsida</taxon>
        <taxon>Acoraceae</taxon>
        <taxon>Acorus</taxon>
    </lineage>
</organism>
<feature type="region of interest" description="Disordered" evidence="3">
    <location>
        <begin position="1"/>
        <end position="29"/>
    </location>
</feature>
<dbReference type="PANTHER" id="PTHR47589:SF5">
    <property type="entry name" value="CHALCONE ISOMERASE DOMAIN-CONTAINING PROTEIN"/>
    <property type="match status" value="1"/>
</dbReference>
<dbReference type="GO" id="GO:0006631">
    <property type="term" value="P:fatty acid metabolic process"/>
    <property type="evidence" value="ECO:0007669"/>
    <property type="project" value="TreeGrafter"/>
</dbReference>
<dbReference type="Proteomes" id="UP001180020">
    <property type="component" value="Unassembled WGS sequence"/>
</dbReference>
<dbReference type="InterPro" id="IPR036298">
    <property type="entry name" value="Chalcone_isomerase_sf"/>
</dbReference>
<evidence type="ECO:0000256" key="1">
    <source>
        <dbReference type="ARBA" id="ARBA00007166"/>
    </source>
</evidence>
<evidence type="ECO:0000256" key="3">
    <source>
        <dbReference type="SAM" id="MobiDB-lite"/>
    </source>
</evidence>
<dbReference type="AlphaFoldDB" id="A0AAV9EJE3"/>